<dbReference type="InterPro" id="IPR011152">
    <property type="entry name" value="Pesterase_MJ0912"/>
</dbReference>
<accession>A0A5C6B7W2</accession>
<dbReference type="Gene3D" id="3.60.21.10">
    <property type="match status" value="1"/>
</dbReference>
<comment type="cofactor">
    <cofactor evidence="2">
        <name>a divalent metal cation</name>
        <dbReference type="ChEBI" id="CHEBI:60240"/>
    </cofactor>
</comment>
<dbReference type="SUPFAM" id="SSF56300">
    <property type="entry name" value="Metallo-dependent phosphatases"/>
    <property type="match status" value="1"/>
</dbReference>
<dbReference type="GO" id="GO:0046872">
    <property type="term" value="F:metal ion binding"/>
    <property type="evidence" value="ECO:0007669"/>
    <property type="project" value="UniProtKB-KW"/>
</dbReference>
<dbReference type="OrthoDB" id="9800565at2"/>
<feature type="domain" description="Calcineurin-like phosphoesterase" evidence="3">
    <location>
        <begin position="1"/>
        <end position="187"/>
    </location>
</feature>
<dbReference type="GO" id="GO:0016791">
    <property type="term" value="F:phosphatase activity"/>
    <property type="evidence" value="ECO:0007669"/>
    <property type="project" value="TreeGrafter"/>
</dbReference>
<dbReference type="Pfam" id="PF12850">
    <property type="entry name" value="Metallophos_2"/>
    <property type="match status" value="1"/>
</dbReference>
<dbReference type="GO" id="GO:0005737">
    <property type="term" value="C:cytoplasm"/>
    <property type="evidence" value="ECO:0007669"/>
    <property type="project" value="TreeGrafter"/>
</dbReference>
<dbReference type="InterPro" id="IPR050126">
    <property type="entry name" value="Ap4A_hydrolase"/>
</dbReference>
<evidence type="ECO:0000259" key="3">
    <source>
        <dbReference type="Pfam" id="PF12850"/>
    </source>
</evidence>
<dbReference type="InterPro" id="IPR000979">
    <property type="entry name" value="Phosphodiesterase_MJ0936/Vps29"/>
</dbReference>
<organism evidence="4 5">
    <name type="scientific">Symmachiella macrocystis</name>
    <dbReference type="NCBI Taxonomy" id="2527985"/>
    <lineage>
        <taxon>Bacteria</taxon>
        <taxon>Pseudomonadati</taxon>
        <taxon>Planctomycetota</taxon>
        <taxon>Planctomycetia</taxon>
        <taxon>Planctomycetales</taxon>
        <taxon>Planctomycetaceae</taxon>
        <taxon>Symmachiella</taxon>
    </lineage>
</organism>
<dbReference type="EMBL" id="SJPP01000003">
    <property type="protein sequence ID" value="TWU07379.1"/>
    <property type="molecule type" value="Genomic_DNA"/>
</dbReference>
<dbReference type="RefSeq" id="WP_146374151.1">
    <property type="nucleotide sequence ID" value="NZ_SJPP01000003.1"/>
</dbReference>
<dbReference type="PANTHER" id="PTHR42850">
    <property type="entry name" value="METALLOPHOSPHOESTERASE"/>
    <property type="match status" value="1"/>
</dbReference>
<comment type="caution">
    <text evidence="4">The sequence shown here is derived from an EMBL/GenBank/DDBJ whole genome shotgun (WGS) entry which is preliminary data.</text>
</comment>
<keyword evidence="5" id="KW-1185">Reference proteome</keyword>
<reference evidence="4 5" key="1">
    <citation type="submission" date="2019-02" db="EMBL/GenBank/DDBJ databases">
        <title>Deep-cultivation of Planctomycetes and their phenomic and genomic characterization uncovers novel biology.</title>
        <authorList>
            <person name="Wiegand S."/>
            <person name="Jogler M."/>
            <person name="Boedeker C."/>
            <person name="Pinto D."/>
            <person name="Vollmers J."/>
            <person name="Rivas-Marin E."/>
            <person name="Kohn T."/>
            <person name="Peeters S.H."/>
            <person name="Heuer A."/>
            <person name="Rast P."/>
            <person name="Oberbeckmann S."/>
            <person name="Bunk B."/>
            <person name="Jeske O."/>
            <person name="Meyerdierks A."/>
            <person name="Storesund J.E."/>
            <person name="Kallscheuer N."/>
            <person name="Luecker S."/>
            <person name="Lage O.M."/>
            <person name="Pohl T."/>
            <person name="Merkel B.J."/>
            <person name="Hornburger P."/>
            <person name="Mueller R.-W."/>
            <person name="Bruemmer F."/>
            <person name="Labrenz M."/>
            <person name="Spormann A.M."/>
            <person name="Op Den Camp H."/>
            <person name="Overmann J."/>
            <person name="Amann R."/>
            <person name="Jetten M.S.M."/>
            <person name="Mascher T."/>
            <person name="Medema M.H."/>
            <person name="Devos D.P."/>
            <person name="Kaster A.-K."/>
            <person name="Ovreas L."/>
            <person name="Rohde M."/>
            <person name="Galperin M.Y."/>
            <person name="Jogler C."/>
        </authorList>
    </citation>
    <scope>NUCLEOTIDE SEQUENCE [LARGE SCALE GENOMIC DNA]</scope>
    <source>
        <strain evidence="4 5">CA54</strain>
    </source>
</reference>
<evidence type="ECO:0000313" key="4">
    <source>
        <dbReference type="EMBL" id="TWU07379.1"/>
    </source>
</evidence>
<evidence type="ECO:0000256" key="1">
    <source>
        <dbReference type="ARBA" id="ARBA00008950"/>
    </source>
</evidence>
<dbReference type="PANTHER" id="PTHR42850:SF2">
    <property type="entry name" value="BLL5683 PROTEIN"/>
    <property type="match status" value="1"/>
</dbReference>
<dbReference type="AlphaFoldDB" id="A0A5C6B7W2"/>
<evidence type="ECO:0000313" key="5">
    <source>
        <dbReference type="Proteomes" id="UP000320735"/>
    </source>
</evidence>
<gene>
    <name evidence="4" type="ORF">CA54_57850</name>
</gene>
<dbReference type="InterPro" id="IPR029052">
    <property type="entry name" value="Metallo-depent_PP-like"/>
</dbReference>
<name>A0A5C6B7W2_9PLAN</name>
<protein>
    <recommendedName>
        <fullName evidence="2">Phosphoesterase</fullName>
        <ecNumber evidence="2">3.1.4.-</ecNumber>
    </recommendedName>
</protein>
<dbReference type="Proteomes" id="UP000320735">
    <property type="component" value="Unassembled WGS sequence"/>
</dbReference>
<proteinExistence type="inferred from homology"/>
<dbReference type="EC" id="3.1.4.-" evidence="2"/>
<dbReference type="PIRSF" id="PIRSF000883">
    <property type="entry name" value="Pesterase_MJ0912"/>
    <property type="match status" value="1"/>
</dbReference>
<dbReference type="InterPro" id="IPR024654">
    <property type="entry name" value="Calcineurin-like_PHP_lpxH"/>
</dbReference>
<sequence length="236" mass="26230">MKILVVSDIHANWPALQAIEESFDACLFLGDLVDYGTDPLPCIDWVQKNATLAVRGNHDHAVAQRVAVRGGSPFRRLTAATRQAQYNAITPDKMRYLSRLPVTASQTIDGLKFHLVHATPRDPLDEYLYEDPEGWSARLKHVDADFVCVGHTHQQFHLKLDGVEILNPGSVGQPRDGDPRAAYAVIENGKVELRRVAYDIDASLEQMRSAGVESWVLQMAEAVLRTGGRSRGEHPE</sequence>
<keyword evidence="2" id="KW-0479">Metal-binding</keyword>
<evidence type="ECO:0000256" key="2">
    <source>
        <dbReference type="RuleBase" id="RU362039"/>
    </source>
</evidence>
<dbReference type="NCBIfam" id="TIGR00040">
    <property type="entry name" value="yfcE"/>
    <property type="match status" value="1"/>
</dbReference>
<comment type="similarity">
    <text evidence="1 2">Belongs to the metallophosphoesterase superfamily. YfcE family.</text>
</comment>